<dbReference type="EMBL" id="OBEI01000006">
    <property type="protein sequence ID" value="SNZ08965.1"/>
    <property type="molecule type" value="Genomic_DNA"/>
</dbReference>
<dbReference type="AlphaFoldDB" id="A0A285NHP7"/>
<evidence type="ECO:0000313" key="3">
    <source>
        <dbReference type="Proteomes" id="UP000219036"/>
    </source>
</evidence>
<proteinExistence type="predicted"/>
<dbReference type="OrthoDB" id="9805535at2"/>
<feature type="domain" description="ATPase" evidence="1">
    <location>
        <begin position="20"/>
        <end position="264"/>
    </location>
</feature>
<dbReference type="SUPFAM" id="SSF52540">
    <property type="entry name" value="P-loop containing nucleoside triphosphate hydrolases"/>
    <property type="match status" value="1"/>
</dbReference>
<dbReference type="Proteomes" id="UP000219036">
    <property type="component" value="Unassembled WGS sequence"/>
</dbReference>
<dbReference type="InterPro" id="IPR011579">
    <property type="entry name" value="ATPase_dom"/>
</dbReference>
<reference evidence="3" key="1">
    <citation type="submission" date="2017-09" db="EMBL/GenBank/DDBJ databases">
        <authorList>
            <person name="Varghese N."/>
            <person name="Submissions S."/>
        </authorList>
    </citation>
    <scope>NUCLEOTIDE SEQUENCE [LARGE SCALE GENOMIC DNA]</scope>
    <source>
        <strain evidence="3">DSM 15103</strain>
    </source>
</reference>
<dbReference type="SUPFAM" id="SSF46785">
    <property type="entry name" value="Winged helix' DNA-binding domain"/>
    <property type="match status" value="1"/>
</dbReference>
<dbReference type="RefSeq" id="WP_097000603.1">
    <property type="nucleotide sequence ID" value="NZ_OBEI01000006.1"/>
</dbReference>
<dbReference type="Gene3D" id="3.40.50.300">
    <property type="entry name" value="P-loop containing nucleotide triphosphate hydrolases"/>
    <property type="match status" value="1"/>
</dbReference>
<dbReference type="InterPro" id="IPR036390">
    <property type="entry name" value="WH_DNA-bd_sf"/>
</dbReference>
<sequence length="374" mass="44112">MKHRERNPFYFGGIVSNEDFCNRKKELAELKRDVFSDINILLYFPRRFGKSSLLLKLKEQLEKEGIKVIFLDLFPVVDEKDFINRYFDGIVKALVSKKEKVIQFLKQLTNLNFSVNSTLKPDGSITFSVSFSPKEKKTVLKEILEIPFLYATKNNANIAVIFDEFQEVENLGLEKEIRTVIQNHGRNVSYVFSGSKKSILAQIFSDKDRPFYKSVKKFPLKEIPLEEWVPFIQNKFEKTGKKIDKEIIKEVFSICRGFPYYIQHICYVLWEVSKEEAKKEDLDYAISLVLEREEDTFWEEWTNLPPTQKKALKILIYTNGKNIYSKDVLFEFEITASQLKRSVEQLLKKDIITKEKGIYQIIDPIMELWIKRNF</sequence>
<dbReference type="InterPro" id="IPR027417">
    <property type="entry name" value="P-loop_NTPase"/>
</dbReference>
<dbReference type="PANTHER" id="PTHR34301">
    <property type="entry name" value="DNA-BINDING PROTEIN-RELATED"/>
    <property type="match status" value="1"/>
</dbReference>
<evidence type="ECO:0000259" key="1">
    <source>
        <dbReference type="Pfam" id="PF01637"/>
    </source>
</evidence>
<dbReference type="GO" id="GO:0005524">
    <property type="term" value="F:ATP binding"/>
    <property type="evidence" value="ECO:0007669"/>
    <property type="project" value="InterPro"/>
</dbReference>
<organism evidence="2 3">
    <name type="scientific">Persephonella hydrogeniphila</name>
    <dbReference type="NCBI Taxonomy" id="198703"/>
    <lineage>
        <taxon>Bacteria</taxon>
        <taxon>Pseudomonadati</taxon>
        <taxon>Aquificota</taxon>
        <taxon>Aquificia</taxon>
        <taxon>Aquificales</taxon>
        <taxon>Hydrogenothermaceae</taxon>
        <taxon>Persephonella</taxon>
    </lineage>
</organism>
<dbReference type="PANTHER" id="PTHR34301:SF8">
    <property type="entry name" value="ATPASE DOMAIN-CONTAINING PROTEIN"/>
    <property type="match status" value="1"/>
</dbReference>
<name>A0A285NHP7_9AQUI</name>
<gene>
    <name evidence="2" type="ORF">SAMN06265182_1434</name>
</gene>
<accession>A0A285NHP7</accession>
<protein>
    <recommendedName>
        <fullName evidence="1">ATPase domain-containing protein</fullName>
    </recommendedName>
</protein>
<keyword evidence="3" id="KW-1185">Reference proteome</keyword>
<evidence type="ECO:0000313" key="2">
    <source>
        <dbReference type="EMBL" id="SNZ08965.1"/>
    </source>
</evidence>
<dbReference type="Pfam" id="PF01637">
    <property type="entry name" value="ATPase_2"/>
    <property type="match status" value="1"/>
</dbReference>